<evidence type="ECO:0000313" key="3">
    <source>
        <dbReference type="Proteomes" id="UP000325291"/>
    </source>
</evidence>
<comment type="caution">
    <text evidence="2">The sequence shown here is derived from an EMBL/GenBank/DDBJ whole genome shotgun (WGS) entry which is preliminary data.</text>
</comment>
<sequence>MSEIIEYRIISAIYTRTDAGEDRDRLSNQVNQFIKTGWQPHGSATSAVLEKDGAIVVMQPIVKYG</sequence>
<proteinExistence type="predicted"/>
<feature type="domain" description="DUF1737" evidence="1">
    <location>
        <begin position="20"/>
        <end position="63"/>
    </location>
</feature>
<dbReference type="InterPro" id="IPR013619">
    <property type="entry name" value="DUF1737"/>
</dbReference>
<dbReference type="RefSeq" id="WP_111365310.1">
    <property type="nucleotide sequence ID" value="NZ_JASHJG010000033.1"/>
</dbReference>
<organism evidence="2 3">
    <name type="scientific">Aquicoccus porphyridii</name>
    <dbReference type="NCBI Taxonomy" id="1852029"/>
    <lineage>
        <taxon>Bacteria</taxon>
        <taxon>Pseudomonadati</taxon>
        <taxon>Pseudomonadota</taxon>
        <taxon>Alphaproteobacteria</taxon>
        <taxon>Rhodobacterales</taxon>
        <taxon>Paracoccaceae</taxon>
        <taxon>Aquicoccus</taxon>
    </lineage>
</organism>
<reference evidence="2 3" key="1">
    <citation type="submission" date="2019-07" db="EMBL/GenBank/DDBJ databases">
        <title>Aquicoccus porphyridii gen. nov., sp. nov., isolated from a small marine red alga, Porphyridium marinum.</title>
        <authorList>
            <person name="Liu L."/>
        </authorList>
    </citation>
    <scope>NUCLEOTIDE SEQUENCE [LARGE SCALE GENOMIC DNA]</scope>
    <source>
        <strain evidence="2 3">L1 8-17</strain>
    </source>
</reference>
<keyword evidence="3" id="KW-1185">Reference proteome</keyword>
<name>A0A5A9ZHR4_9RHOB</name>
<evidence type="ECO:0000313" key="2">
    <source>
        <dbReference type="EMBL" id="KAA0916691.1"/>
    </source>
</evidence>
<dbReference type="Pfam" id="PF08410">
    <property type="entry name" value="DUF1737"/>
    <property type="match status" value="1"/>
</dbReference>
<dbReference type="Proteomes" id="UP000325291">
    <property type="component" value="Unassembled WGS sequence"/>
</dbReference>
<evidence type="ECO:0000259" key="1">
    <source>
        <dbReference type="Pfam" id="PF08410"/>
    </source>
</evidence>
<protein>
    <submittedName>
        <fullName evidence="2">DUF1737 domain-containing protein</fullName>
    </submittedName>
</protein>
<gene>
    <name evidence="2" type="ORF">FLO80_07660</name>
</gene>
<accession>A0A5A9ZHR4</accession>
<dbReference type="EMBL" id="VINQ01000004">
    <property type="protein sequence ID" value="KAA0916691.1"/>
    <property type="molecule type" value="Genomic_DNA"/>
</dbReference>
<dbReference type="AlphaFoldDB" id="A0A5A9ZHR4"/>